<dbReference type="EMBL" id="SGPK01001195">
    <property type="protein sequence ID" value="THG93918.1"/>
    <property type="molecule type" value="Genomic_DNA"/>
</dbReference>
<keyword evidence="2" id="KW-0472">Membrane</keyword>
<comment type="caution">
    <text evidence="3">The sequence shown here is derived from an EMBL/GenBank/DDBJ whole genome shotgun (WGS) entry which is preliminary data.</text>
</comment>
<keyword evidence="2" id="KW-1133">Transmembrane helix</keyword>
<dbReference type="PANTHER" id="PTHR20916">
    <property type="entry name" value="CYSTEINE AND GLYCINE-RICH PROTEIN 2 BINDING PROTEIN"/>
    <property type="match status" value="1"/>
</dbReference>
<evidence type="ECO:0000313" key="4">
    <source>
        <dbReference type="Proteomes" id="UP000308199"/>
    </source>
</evidence>
<name>A0A4S4K7T9_9AGAM</name>
<keyword evidence="4" id="KW-1185">Reference proteome</keyword>
<dbReference type="PANTHER" id="PTHR20916:SF26">
    <property type="entry name" value="CYSTEINE-RICH PROTEIN 2-BINDING PROTEIN"/>
    <property type="match status" value="1"/>
</dbReference>
<dbReference type="Proteomes" id="UP000308199">
    <property type="component" value="Unassembled WGS sequence"/>
</dbReference>
<feature type="compositionally biased region" description="Low complexity" evidence="1">
    <location>
        <begin position="215"/>
        <end position="227"/>
    </location>
</feature>
<proteinExistence type="predicted"/>
<sequence length="609" mass="64748">MGDGRGKEMPRHAWLACIAAFGHLSFFVYCHRAWPQPLLPPHLDIDIDIDIVNNMPHSTLVEQHPSPDILSSYSSSPFQVEDFFNLDLLSGISTATPNNNNSNNSNNNNNNNNNSAPSNNSLSTDSVHSGAASSSSRSSSRSPSGSSSHLPPTPPQSDMAASFDIGGMDLGAAAFGGLPAIDEESMFTFSYDGVAPSTWVWVAPLRTLLLRLNPPSASGSSSSNPYPLAIDPQLVGSSAPSSASQREDDSDEERDADDDFEELAPVKVGGKGKSRRGTLHSGGIVKKSAAGPPSIFSSLSNGEKPLGGKSIKDDMDLDDWRPSPEEYSKMSSKEKRQLRNKISARNFRYIHTLEGDIAERDRLIDAIRGELGSTKSENSALRQEVATLKKAILEGRASPMLPPPAPLSPLSPLSSFASLQPSSSSNNNSNNKTLIKPNTHKDLPTSPRLAAIGGSGAFWGGQKGGFGSMGGGVTPVHTAIIPETTFSASMSSTDRANENINPALNQIPVPLTVATNKVFGIAGGVNGSAQQQQQQQHQNSILMSQVLSQLSGGAGSFDSFSDVNPFTLKTLDAYRMQLWNRVAMQAHQQRTRAAQQSYPSPASANTSPA</sequence>
<feature type="compositionally biased region" description="Acidic residues" evidence="1">
    <location>
        <begin position="248"/>
        <end position="262"/>
    </location>
</feature>
<feature type="compositionally biased region" description="Low complexity" evidence="1">
    <location>
        <begin position="410"/>
        <end position="431"/>
    </location>
</feature>
<evidence type="ECO:0000313" key="3">
    <source>
        <dbReference type="EMBL" id="THG93918.1"/>
    </source>
</evidence>
<dbReference type="GO" id="GO:0004402">
    <property type="term" value="F:histone acetyltransferase activity"/>
    <property type="evidence" value="ECO:0007669"/>
    <property type="project" value="TreeGrafter"/>
</dbReference>
<keyword evidence="2" id="KW-0812">Transmembrane</keyword>
<feature type="region of interest" description="Disordered" evidence="1">
    <location>
        <begin position="590"/>
        <end position="609"/>
    </location>
</feature>
<feature type="transmembrane region" description="Helical" evidence="2">
    <location>
        <begin position="12"/>
        <end position="29"/>
    </location>
</feature>
<dbReference type="OrthoDB" id="5571888at2759"/>
<feature type="compositionally biased region" description="Low complexity" evidence="1">
    <location>
        <begin position="95"/>
        <end position="121"/>
    </location>
</feature>
<feature type="compositionally biased region" description="Pro residues" evidence="1">
    <location>
        <begin position="400"/>
        <end position="409"/>
    </location>
</feature>
<protein>
    <recommendedName>
        <fullName evidence="5">BZIP domain-containing protein</fullName>
    </recommendedName>
</protein>
<reference evidence="3 4" key="1">
    <citation type="submission" date="2019-02" db="EMBL/GenBank/DDBJ databases">
        <title>Genome sequencing of the rare red list fungi Phellinidium pouzarii.</title>
        <authorList>
            <person name="Buettner E."/>
            <person name="Kellner H."/>
        </authorList>
    </citation>
    <scope>NUCLEOTIDE SEQUENCE [LARGE SCALE GENOMIC DNA]</scope>
    <source>
        <strain evidence="3 4">DSM 108285</strain>
    </source>
</reference>
<gene>
    <name evidence="3" type="ORF">EW145_g8257</name>
</gene>
<feature type="compositionally biased region" description="Basic and acidic residues" evidence="1">
    <location>
        <begin position="310"/>
        <end position="334"/>
    </location>
</feature>
<feature type="region of interest" description="Disordered" evidence="1">
    <location>
        <begin position="397"/>
        <end position="447"/>
    </location>
</feature>
<organism evidence="3 4">
    <name type="scientific">Phellinidium pouzarii</name>
    <dbReference type="NCBI Taxonomy" id="167371"/>
    <lineage>
        <taxon>Eukaryota</taxon>
        <taxon>Fungi</taxon>
        <taxon>Dikarya</taxon>
        <taxon>Basidiomycota</taxon>
        <taxon>Agaricomycotina</taxon>
        <taxon>Agaricomycetes</taxon>
        <taxon>Hymenochaetales</taxon>
        <taxon>Hymenochaetaceae</taxon>
        <taxon>Phellinidium</taxon>
    </lineage>
</organism>
<feature type="region of interest" description="Disordered" evidence="1">
    <location>
        <begin position="95"/>
        <end position="163"/>
    </location>
</feature>
<feature type="non-terminal residue" evidence="3">
    <location>
        <position position="609"/>
    </location>
</feature>
<dbReference type="Gene3D" id="1.20.5.170">
    <property type="match status" value="1"/>
</dbReference>
<evidence type="ECO:0000256" key="1">
    <source>
        <dbReference type="SAM" id="MobiDB-lite"/>
    </source>
</evidence>
<feature type="region of interest" description="Disordered" evidence="1">
    <location>
        <begin position="215"/>
        <end position="334"/>
    </location>
</feature>
<evidence type="ECO:0000256" key="2">
    <source>
        <dbReference type="SAM" id="Phobius"/>
    </source>
</evidence>
<accession>A0A4S4K7T9</accession>
<evidence type="ECO:0008006" key="5">
    <source>
        <dbReference type="Google" id="ProtNLM"/>
    </source>
</evidence>
<feature type="compositionally biased region" description="Low complexity" evidence="1">
    <location>
        <begin position="129"/>
        <end position="148"/>
    </location>
</feature>
<dbReference type="AlphaFoldDB" id="A0A4S4K7T9"/>
<dbReference type="CDD" id="cd14810">
    <property type="entry name" value="bZIP_u1"/>
    <property type="match status" value="1"/>
</dbReference>